<evidence type="ECO:0000256" key="1">
    <source>
        <dbReference type="ARBA" id="ARBA00022679"/>
    </source>
</evidence>
<dbReference type="AlphaFoldDB" id="A0A3M7L616"/>
<dbReference type="PANTHER" id="PTHR46401">
    <property type="entry name" value="GLYCOSYLTRANSFERASE WBBK-RELATED"/>
    <property type="match status" value="1"/>
</dbReference>
<dbReference type="PANTHER" id="PTHR46401:SF2">
    <property type="entry name" value="GLYCOSYLTRANSFERASE WBBK-RELATED"/>
    <property type="match status" value="1"/>
</dbReference>
<dbReference type="GO" id="GO:0009103">
    <property type="term" value="P:lipopolysaccharide biosynthetic process"/>
    <property type="evidence" value="ECO:0007669"/>
    <property type="project" value="TreeGrafter"/>
</dbReference>
<keyword evidence="3" id="KW-1185">Reference proteome</keyword>
<keyword evidence="1 2" id="KW-0808">Transferase</keyword>
<organism evidence="2 3">
    <name type="scientific">Chryseobacterium nematophagum</name>
    <dbReference type="NCBI Taxonomy" id="2305228"/>
    <lineage>
        <taxon>Bacteria</taxon>
        <taxon>Pseudomonadati</taxon>
        <taxon>Bacteroidota</taxon>
        <taxon>Flavobacteriia</taxon>
        <taxon>Flavobacteriales</taxon>
        <taxon>Weeksellaceae</taxon>
        <taxon>Chryseobacterium group</taxon>
        <taxon>Chryseobacterium</taxon>
    </lineage>
</organism>
<reference evidence="2 3" key="1">
    <citation type="submission" date="2018-08" db="EMBL/GenBank/DDBJ databases">
        <title>Chryseobacterium nematophagum: a novel matrix digesting pathogen of nematodes.</title>
        <authorList>
            <person name="Page A."/>
            <person name="Roberts M."/>
            <person name="Felix M.-A."/>
            <person name="Weir W."/>
        </authorList>
    </citation>
    <scope>NUCLEOTIDE SEQUENCE [LARGE SCALE GENOMIC DNA]</scope>
    <source>
        <strain evidence="2 3">JUb275</strain>
    </source>
</reference>
<sequence>MTRKILFFFPENPFSNRAGNITRAKMTLTVLKKLGYHIDLVGVDEIYKHLNDTTKVDEDIIDNLFLIKQKPPKIKTSSDYWKYKISKLHKKTNPYNNSLTDFAKKEFKSIFNKKDYDIIIINYEFWTGLIDHESMKNTLKIIDTHDWITLNEFYKDKSLDIGKRFNEEINNLAKFDHVITISEDEHLVFKRFLGEKVKNIPPSFPSHFEKNNSDKKYDLIFVGSENIFNIKSMQWFFDNVYPLFPTPLNIIVIGRICKHLEKREGVELVEFSESLEEYYQQSKISICPMLEGTGIKIKVIEALSYGLPIVGTERAIDGFSSKTLNGCLISDNPEVFKDKIISLLQDQLYYQKMKNQAEEYFVNNFSEEKAIEKWKKLIP</sequence>
<evidence type="ECO:0000313" key="3">
    <source>
        <dbReference type="Proteomes" id="UP000267524"/>
    </source>
</evidence>
<dbReference type="Proteomes" id="UP000267524">
    <property type="component" value="Unassembled WGS sequence"/>
</dbReference>
<dbReference type="SUPFAM" id="SSF53756">
    <property type="entry name" value="UDP-Glycosyltransferase/glycogen phosphorylase"/>
    <property type="match status" value="1"/>
</dbReference>
<dbReference type="CDD" id="cd03801">
    <property type="entry name" value="GT4_PimA-like"/>
    <property type="match status" value="1"/>
</dbReference>
<protein>
    <submittedName>
        <fullName evidence="2">Glycosyltransferase</fullName>
    </submittedName>
</protein>
<accession>A0A3M7L616</accession>
<comment type="caution">
    <text evidence="2">The sequence shown here is derived from an EMBL/GenBank/DDBJ whole genome shotgun (WGS) entry which is preliminary data.</text>
</comment>
<dbReference type="EMBL" id="QWIV01000015">
    <property type="protein sequence ID" value="RMZ58153.1"/>
    <property type="molecule type" value="Genomic_DNA"/>
</dbReference>
<dbReference type="Pfam" id="PF13692">
    <property type="entry name" value="Glyco_trans_1_4"/>
    <property type="match status" value="1"/>
</dbReference>
<proteinExistence type="predicted"/>
<dbReference type="RefSeq" id="WP_122548593.1">
    <property type="nucleotide sequence ID" value="NZ_QWIV01000015.1"/>
</dbReference>
<evidence type="ECO:0000313" key="2">
    <source>
        <dbReference type="EMBL" id="RMZ58153.1"/>
    </source>
</evidence>
<dbReference type="GO" id="GO:0016757">
    <property type="term" value="F:glycosyltransferase activity"/>
    <property type="evidence" value="ECO:0007669"/>
    <property type="project" value="TreeGrafter"/>
</dbReference>
<dbReference type="Gene3D" id="3.40.50.2000">
    <property type="entry name" value="Glycogen Phosphorylase B"/>
    <property type="match status" value="2"/>
</dbReference>
<gene>
    <name evidence="2" type="ORF">D1632_17860</name>
</gene>
<name>A0A3M7L616_9FLAO</name>